<dbReference type="AlphaFoldDB" id="A0A2R4MEM0"/>
<reference evidence="1 2" key="1">
    <citation type="submission" date="2017-05" db="EMBL/GenBank/DDBJ databases">
        <title>Genome Analysis of Maritalea myrionectae HL2708#5.</title>
        <authorList>
            <consortium name="Cotde Inc.-PKNU"/>
            <person name="Jang D."/>
            <person name="Oh H.-M."/>
        </authorList>
    </citation>
    <scope>NUCLEOTIDE SEQUENCE [LARGE SCALE GENOMIC DNA]</scope>
    <source>
        <strain evidence="1 2">HL2708#5</strain>
    </source>
</reference>
<gene>
    <name evidence="1" type="ORF">MXMO3_01839</name>
</gene>
<evidence type="ECO:0000313" key="2">
    <source>
        <dbReference type="Proteomes" id="UP000258927"/>
    </source>
</evidence>
<evidence type="ECO:0000313" key="1">
    <source>
        <dbReference type="EMBL" id="AVX04364.1"/>
    </source>
</evidence>
<proteinExistence type="predicted"/>
<keyword evidence="2" id="KW-1185">Reference proteome</keyword>
<dbReference type="EMBL" id="CP021330">
    <property type="protein sequence ID" value="AVX04364.1"/>
    <property type="molecule type" value="Genomic_DNA"/>
</dbReference>
<name>A0A2R4MEM0_9HYPH</name>
<accession>A0A2R4MEM0</accession>
<sequence length="151" mass="16646">MPVAIAVLPDGVIPAIYSEKTNDALLSRLRTIKDAPDLKNVAEAQSWLATLQEPSGWFANAELARLYTSRMREEVQFSGPIIVEAREALGEEGKPVSRARFGAMIGIGGKDNTRHKTVFDAEREKIKLSKQASRQMLSVLAEKQLLKVLEG</sequence>
<organism evidence="1 2">
    <name type="scientific">Maritalea myrionectae</name>
    <dbReference type="NCBI Taxonomy" id="454601"/>
    <lineage>
        <taxon>Bacteria</taxon>
        <taxon>Pseudomonadati</taxon>
        <taxon>Pseudomonadota</taxon>
        <taxon>Alphaproteobacteria</taxon>
        <taxon>Hyphomicrobiales</taxon>
        <taxon>Devosiaceae</taxon>
        <taxon>Maritalea</taxon>
    </lineage>
</organism>
<dbReference type="Proteomes" id="UP000258927">
    <property type="component" value="Chromosome"/>
</dbReference>
<dbReference type="RefSeq" id="WP_117395692.1">
    <property type="nucleotide sequence ID" value="NZ_CP021330.1"/>
</dbReference>
<dbReference type="KEGG" id="mmyr:MXMO3_01839"/>
<protein>
    <submittedName>
        <fullName evidence="1">Uncharacterized protein</fullName>
    </submittedName>
</protein>